<keyword evidence="15 21" id="KW-0862">Zinc</keyword>
<evidence type="ECO:0000256" key="14">
    <source>
        <dbReference type="ARBA" id="ARBA00022737"/>
    </source>
</evidence>
<dbReference type="InterPro" id="IPR003726">
    <property type="entry name" value="HCY_dom"/>
</dbReference>
<dbReference type="PROSITE" id="PS50970">
    <property type="entry name" value="HCY"/>
    <property type="match status" value="1"/>
</dbReference>
<evidence type="ECO:0000256" key="22">
    <source>
        <dbReference type="PIRSR" id="PIRSR000381-1"/>
    </source>
</evidence>
<comment type="function">
    <text evidence="18 21">Catalyzes the transfer of a methyl group from methyl-cobalamin to homocysteine, yielding enzyme-bound cob(I)alamin and methionine. Subsequently, remethylates the cofactor using methyltetrahydrofolate.</text>
</comment>
<dbReference type="Pfam" id="PF02965">
    <property type="entry name" value="Met_synt_B12"/>
    <property type="match status" value="1"/>
</dbReference>
<keyword evidence="14" id="KW-0677">Repeat</keyword>
<dbReference type="PANTHER" id="PTHR45833">
    <property type="entry name" value="METHIONINE SYNTHASE"/>
    <property type="match status" value="1"/>
</dbReference>
<keyword evidence="16 21" id="KW-0486">Methionine biosynthesis</keyword>
<dbReference type="NCBIfam" id="TIGR02082">
    <property type="entry name" value="metH"/>
    <property type="match status" value="1"/>
</dbReference>
<evidence type="ECO:0000256" key="4">
    <source>
        <dbReference type="ARBA" id="ARBA00005178"/>
    </source>
</evidence>
<dbReference type="Pfam" id="PF02574">
    <property type="entry name" value="S-methyl_trans"/>
    <property type="match status" value="1"/>
</dbReference>
<feature type="binding site" evidence="22 24">
    <location>
        <position position="316"/>
    </location>
    <ligand>
        <name>Zn(2+)</name>
        <dbReference type="ChEBI" id="CHEBI:29105"/>
    </ligand>
</feature>
<keyword evidence="8 21" id="KW-0489">Methyltransferase</keyword>
<feature type="domain" description="B12-binding" evidence="28">
    <location>
        <begin position="753"/>
        <end position="888"/>
    </location>
</feature>
<evidence type="ECO:0000256" key="2">
    <source>
        <dbReference type="ARBA" id="ARBA00001947"/>
    </source>
</evidence>
<dbReference type="Gene3D" id="1.10.1240.10">
    <property type="entry name" value="Methionine synthase domain"/>
    <property type="match status" value="1"/>
</dbReference>
<dbReference type="Gene3D" id="3.10.196.10">
    <property type="entry name" value="Vitamin B12-dependent methionine synthase, activation domain"/>
    <property type="match status" value="1"/>
</dbReference>
<evidence type="ECO:0000256" key="5">
    <source>
        <dbReference type="ARBA" id="ARBA00010398"/>
    </source>
</evidence>
<evidence type="ECO:0000256" key="23">
    <source>
        <dbReference type="PIRSR" id="PIRSR000381-2"/>
    </source>
</evidence>
<dbReference type="InterPro" id="IPR036724">
    <property type="entry name" value="Cobalamin-bd_sf"/>
</dbReference>
<dbReference type="GO" id="GO:0032259">
    <property type="term" value="P:methylation"/>
    <property type="evidence" value="ECO:0007669"/>
    <property type="project" value="UniProtKB-KW"/>
</dbReference>
<dbReference type="PROSITE" id="PS50974">
    <property type="entry name" value="ADOMET_ACTIVATION"/>
    <property type="match status" value="1"/>
</dbReference>
<feature type="binding site" evidence="23">
    <location>
        <begin position="763"/>
        <end position="767"/>
    </location>
    <ligand>
        <name>methylcob(III)alamin</name>
        <dbReference type="ChEBI" id="CHEBI:28115"/>
    </ligand>
</feature>
<feature type="binding site" evidence="23">
    <location>
        <position position="815"/>
    </location>
    <ligand>
        <name>methylcob(III)alamin</name>
        <dbReference type="ChEBI" id="CHEBI:28115"/>
    </ligand>
</feature>
<feature type="binding site" evidence="23">
    <location>
        <position position="1149"/>
    </location>
    <ligand>
        <name>S-adenosyl-L-methionine</name>
        <dbReference type="ChEBI" id="CHEBI:59789"/>
    </ligand>
</feature>
<dbReference type="GO" id="GO:0005829">
    <property type="term" value="C:cytosol"/>
    <property type="evidence" value="ECO:0007669"/>
    <property type="project" value="TreeGrafter"/>
</dbReference>
<evidence type="ECO:0000259" key="29">
    <source>
        <dbReference type="PROSITE" id="PS51337"/>
    </source>
</evidence>
<dbReference type="InterPro" id="IPR036589">
    <property type="entry name" value="HCY_dom_sf"/>
</dbReference>
<reference evidence="30 31" key="1">
    <citation type="submission" date="2019-02" db="EMBL/GenBank/DDBJ databases">
        <title>Isolation and identification of novel species under the genus Muribaculum.</title>
        <authorList>
            <person name="Miyake S."/>
            <person name="Ding Y."/>
            <person name="Low A."/>
            <person name="Soh M."/>
            <person name="Seedorf H."/>
        </authorList>
    </citation>
    <scope>NUCLEOTIDE SEQUENCE [LARGE SCALE GENOMIC DNA]</scope>
    <source>
        <strain evidence="30 31">TLL-A4</strain>
    </source>
</reference>
<name>A0A4P7VJS1_9BACT</name>
<evidence type="ECO:0000256" key="9">
    <source>
        <dbReference type="ARBA" id="ARBA00022605"/>
    </source>
</evidence>
<feature type="domain" description="Hcy-binding" evidence="25">
    <location>
        <begin position="13"/>
        <end position="331"/>
    </location>
</feature>
<dbReference type="GO" id="GO:0008270">
    <property type="term" value="F:zinc ion binding"/>
    <property type="evidence" value="ECO:0007669"/>
    <property type="project" value="UniProtKB-UniRule"/>
</dbReference>
<dbReference type="Gene3D" id="1.10.288.10">
    <property type="entry name" value="Cobalamin-dependent Methionine Synthase, domain 2"/>
    <property type="match status" value="1"/>
</dbReference>
<evidence type="ECO:0000256" key="12">
    <source>
        <dbReference type="ARBA" id="ARBA00022691"/>
    </source>
</evidence>
<evidence type="ECO:0000256" key="18">
    <source>
        <dbReference type="ARBA" id="ARBA00025552"/>
    </source>
</evidence>
<dbReference type="PROSITE" id="PS51332">
    <property type="entry name" value="B12_BINDING"/>
    <property type="match status" value="1"/>
</dbReference>
<evidence type="ECO:0000256" key="16">
    <source>
        <dbReference type="ARBA" id="ARBA00023167"/>
    </source>
</evidence>
<feature type="binding site" description="axial binding residue" evidence="22">
    <location>
        <position position="766"/>
    </location>
    <ligand>
        <name>methylcob(III)alamin</name>
        <dbReference type="ChEBI" id="CHEBI:28115"/>
    </ligand>
    <ligandPart>
        <name>Co</name>
        <dbReference type="ChEBI" id="CHEBI:27638"/>
    </ligandPart>
</feature>
<evidence type="ECO:0000313" key="30">
    <source>
        <dbReference type="EMBL" id="QCD36020.1"/>
    </source>
</evidence>
<dbReference type="InterPro" id="IPR037010">
    <property type="entry name" value="VitB12-dep_Met_synth_activ_sf"/>
</dbReference>
<dbReference type="KEGG" id="mgod:E7746_09065"/>
<sequence>MLGIESLSYKESSVKLMEAAGREVLVLDGAMGTMIQRYGLSENDFRGERYAASDALLKGCNDALVLTRPDVIKDIHCKYLEAGAMIIETDSFNANAVSLGDYGLQHDVTALNHAAAKIAREAADEYMTQHPGAMRWVAGSVGPTSKSLTMGQGIDDPSAGVVDWDLLTETYIEQMKALIEGGVDALLIETIYDGLNAKAAIWAARRAMEIVGVRVPLMLSVTLTESGRTLSGQTLEAIVASMSFGEPMSIGLNCGFGADAMMKYVEALLPYPYAVSVYPNAGLPNEMGEYDETPSMMVDKMRVMLQRRWVNIVGGCCGTTPQHIKALAELCKQYAPRIVPEVEPEMTLAGLEPLCVTPRLNFVNVGERCNVAGSRKFLRLIKEGNIDEAIDIARNQVDAGAQIIDINMDDAMLDARACMTLFLSRIGVEPDVARVPVMIDSSDWNVVIGGLKCVQGRPIVNSISLKEGEDSFIKKARDIKEMGAAVVVMAFDEKGQADTFERRIEVCDRAYRLLTGKVGFKGCDIVFDPNVLAVATGIEEHADYALDFIRAVEWIKTNLPGAKVSGGVSNLSFSFRGNNSVREAMHALFLYHAIAKGMDMAIVNAAAIMPVDDIPDELREAIDDVLLNRRHDATESLVTIAEKIKSGNVTVAADSSSEEQSLTPDKRVERMLVKGVVDGMERNLSDAMTMLGSAVKVIEGPLMAGMNSVGEMFGAGKMFLPQVVKSARTMKQAVAWLTPFIERERRGKESSKAGKMVIATVKGDVHDIGKNIVGVIMNCNGYDIIDMGVMVPAEDIVDKAIAENADFIGLSGLITPSLEEMCNVACLMESKGMKIPLLIGGATTSELHTAVKIAPCYSGPVLYTRDAAMMPAAVRRLGDEAEVARLRDSQAELRRAHSGGAGLLPLSVARSRRPRLSYPCYSVAHPGVHELNIDIAEAREFINWRAFLSAWKIDASLASVMDIKGCDHCRAQWLASVPTDKVNKAAEAMQLLKEAGRVLDRLQRDIVGGIKAKVAFVEAASDGDDDILFNHNGETLRIATLRQQRPSERDGHCIALSDYIAPVESDGKLRDSMGMFAVTVGRDIERIIEGYRNEGDDYRAILYQTVADRLVEAATEVMHRKVRVELWGYAPDESLSERHVLQQYYKGIRPAIGYPSLPDQSLIFLTDRVLRYSDMGITLTESGAMSPAASTTGLIISHPDSRYFVVGDVDNEQRRLYAERRAMSLDELKRFLP</sequence>
<feature type="binding site" evidence="23">
    <location>
        <begin position="1203"/>
        <end position="1204"/>
    </location>
    <ligand>
        <name>S-adenosyl-L-methionine</name>
        <dbReference type="ChEBI" id="CHEBI:59789"/>
    </ligand>
</feature>
<evidence type="ECO:0000256" key="21">
    <source>
        <dbReference type="PIRNR" id="PIRNR000381"/>
    </source>
</evidence>
<feature type="domain" description="Pterin-binding" evidence="26">
    <location>
        <begin position="362"/>
        <end position="623"/>
    </location>
</feature>
<dbReference type="InterPro" id="IPR003759">
    <property type="entry name" value="Cbl-bd_cap"/>
</dbReference>
<protein>
    <recommendedName>
        <fullName evidence="7 20">Methionine synthase</fullName>
        <ecNumber evidence="6 20">2.1.1.13</ecNumber>
    </recommendedName>
    <alternativeName>
        <fullName evidence="19 21">5-methyltetrahydrofolate--homocysteine methyltransferase</fullName>
    </alternativeName>
</protein>
<dbReference type="Pfam" id="PF00809">
    <property type="entry name" value="Pterin_bind"/>
    <property type="match status" value="1"/>
</dbReference>
<dbReference type="FunFam" id="3.20.20.20:FF:000002">
    <property type="entry name" value="Methionine synthase"/>
    <property type="match status" value="1"/>
</dbReference>
<comment type="domain">
    <text evidence="21">Modular enzyme with four functionally distinct domains. The isolated Hcy-binding domain catalyzes methyl transfer from free methylcobalamin to homocysteine. The Hcy-binding domain in association with the pterin-binding domain catalyzes the methylation of cob(I)alamin by methyltetrahydrofolate and the methylation of homocysteine. The B12-binding domain binds the cofactor. The AdoMet activation domain binds S-adenosyl-L-methionine. Under aerobic conditions cob(I)alamin can be converted to inactive cob(II)alamin. Reductive methylation by S-adenosyl-L-methionine and flavodoxin regenerates methylcobalamin.</text>
</comment>
<dbReference type="SUPFAM" id="SSF47644">
    <property type="entry name" value="Methionine synthase domain"/>
    <property type="match status" value="1"/>
</dbReference>
<dbReference type="Gene3D" id="3.20.20.20">
    <property type="entry name" value="Dihydropteroate synthase-like"/>
    <property type="match status" value="1"/>
</dbReference>
<organism evidence="30 31">
    <name type="scientific">Muribaculum gordoncarteri</name>
    <dbReference type="NCBI Taxonomy" id="2530390"/>
    <lineage>
        <taxon>Bacteria</taxon>
        <taxon>Pseudomonadati</taxon>
        <taxon>Bacteroidota</taxon>
        <taxon>Bacteroidia</taxon>
        <taxon>Bacteroidales</taxon>
        <taxon>Muribaculaceae</taxon>
        <taxon>Muribaculum</taxon>
    </lineage>
</organism>
<evidence type="ECO:0000256" key="13">
    <source>
        <dbReference type="ARBA" id="ARBA00022723"/>
    </source>
</evidence>
<dbReference type="AlphaFoldDB" id="A0A4P7VJS1"/>
<feature type="domain" description="B12-binding N-terminal" evidence="29">
    <location>
        <begin position="655"/>
        <end position="749"/>
    </location>
</feature>
<feature type="binding site" evidence="23">
    <location>
        <position position="867"/>
    </location>
    <ligand>
        <name>methylcob(III)alamin</name>
        <dbReference type="ChEBI" id="CHEBI:28115"/>
    </ligand>
</feature>
<dbReference type="Pfam" id="PF02310">
    <property type="entry name" value="B12-binding"/>
    <property type="match status" value="1"/>
</dbReference>
<comment type="catalytic activity">
    <reaction evidence="1 21">
        <text>(6S)-5-methyl-5,6,7,8-tetrahydrofolate + L-homocysteine = (6S)-5,6,7,8-tetrahydrofolate + L-methionine</text>
        <dbReference type="Rhea" id="RHEA:11172"/>
        <dbReference type="ChEBI" id="CHEBI:18608"/>
        <dbReference type="ChEBI" id="CHEBI:57453"/>
        <dbReference type="ChEBI" id="CHEBI:57844"/>
        <dbReference type="ChEBI" id="CHEBI:58199"/>
        <dbReference type="EC" id="2.1.1.13"/>
    </reaction>
</comment>
<dbReference type="Gene3D" id="3.40.50.280">
    <property type="entry name" value="Cobalamin-binding domain"/>
    <property type="match status" value="1"/>
</dbReference>
<feature type="binding site" evidence="23">
    <location>
        <position position="699"/>
    </location>
    <ligand>
        <name>methylcob(III)alamin</name>
        <dbReference type="ChEBI" id="CHEBI:28115"/>
    </ligand>
</feature>
<dbReference type="PIRSF" id="PIRSF000381">
    <property type="entry name" value="MetH"/>
    <property type="match status" value="1"/>
</dbReference>
<evidence type="ECO:0000259" key="27">
    <source>
        <dbReference type="PROSITE" id="PS50974"/>
    </source>
</evidence>
<dbReference type="FunFam" id="1.10.1240.10:FF:000001">
    <property type="entry name" value="Methionine synthase"/>
    <property type="match status" value="1"/>
</dbReference>
<comment type="pathway">
    <text evidence="4 21">Amino-acid biosynthesis; L-methionine biosynthesis via de novo pathway; L-methionine from L-homocysteine (MetH route): step 1/1.</text>
</comment>
<dbReference type="InterPro" id="IPR011822">
    <property type="entry name" value="MetH"/>
</dbReference>
<comment type="cofactor">
    <cofactor evidence="3 21 22">
        <name>methylcob(III)alamin</name>
        <dbReference type="ChEBI" id="CHEBI:28115"/>
    </cofactor>
</comment>
<dbReference type="UniPathway" id="UPA00051">
    <property type="reaction ID" value="UER00081"/>
</dbReference>
<evidence type="ECO:0000256" key="11">
    <source>
        <dbReference type="ARBA" id="ARBA00022679"/>
    </source>
</evidence>
<evidence type="ECO:0000256" key="17">
    <source>
        <dbReference type="ARBA" id="ARBA00023285"/>
    </source>
</evidence>
<evidence type="ECO:0000259" key="28">
    <source>
        <dbReference type="PROSITE" id="PS51332"/>
    </source>
</evidence>
<dbReference type="EMBL" id="CP039393">
    <property type="protein sequence ID" value="QCD36020.1"/>
    <property type="molecule type" value="Genomic_DNA"/>
</dbReference>
<evidence type="ECO:0000256" key="20">
    <source>
        <dbReference type="NCBIfam" id="TIGR02082"/>
    </source>
</evidence>
<evidence type="ECO:0000256" key="10">
    <source>
        <dbReference type="ARBA" id="ARBA00022628"/>
    </source>
</evidence>
<keyword evidence="13 21" id="KW-0479">Metal-binding</keyword>
<evidence type="ECO:0000256" key="7">
    <source>
        <dbReference type="ARBA" id="ARBA00013998"/>
    </source>
</evidence>
<dbReference type="InterPro" id="IPR004223">
    <property type="entry name" value="VitB12-dep_Met_synth_activ_dom"/>
</dbReference>
<dbReference type="SUPFAM" id="SSF82282">
    <property type="entry name" value="Homocysteine S-methyltransferase"/>
    <property type="match status" value="1"/>
</dbReference>
<dbReference type="SUPFAM" id="SSF52242">
    <property type="entry name" value="Cobalamin (vitamin B12)-binding domain"/>
    <property type="match status" value="1"/>
</dbReference>
<comment type="cofactor">
    <cofactor evidence="2 21 24">
        <name>Zn(2+)</name>
        <dbReference type="ChEBI" id="CHEBI:29105"/>
    </cofactor>
</comment>
<evidence type="ECO:0000259" key="25">
    <source>
        <dbReference type="PROSITE" id="PS50970"/>
    </source>
</evidence>
<dbReference type="GO" id="GO:0046653">
    <property type="term" value="P:tetrahydrofolate metabolic process"/>
    <property type="evidence" value="ECO:0007669"/>
    <property type="project" value="TreeGrafter"/>
</dbReference>
<dbReference type="InterPro" id="IPR006158">
    <property type="entry name" value="Cobalamin-bd"/>
</dbReference>
<feature type="binding site" evidence="22 24">
    <location>
        <position position="254"/>
    </location>
    <ligand>
        <name>Zn(2+)</name>
        <dbReference type="ChEBI" id="CHEBI:29105"/>
    </ligand>
</feature>
<keyword evidence="10 21" id="KW-0846">Cobalamin</keyword>
<dbReference type="GO" id="GO:0008705">
    <property type="term" value="F:methionine synthase activity"/>
    <property type="evidence" value="ECO:0007669"/>
    <property type="project" value="UniProtKB-UniRule"/>
</dbReference>
<feature type="binding site" evidence="23">
    <location>
        <position position="811"/>
    </location>
    <ligand>
        <name>methylcob(III)alamin</name>
        <dbReference type="ChEBI" id="CHEBI:28115"/>
    </ligand>
</feature>
<evidence type="ECO:0000256" key="3">
    <source>
        <dbReference type="ARBA" id="ARBA00001956"/>
    </source>
</evidence>
<evidence type="ECO:0000256" key="6">
    <source>
        <dbReference type="ARBA" id="ARBA00012032"/>
    </source>
</evidence>
<evidence type="ECO:0000256" key="1">
    <source>
        <dbReference type="ARBA" id="ARBA00001700"/>
    </source>
</evidence>
<dbReference type="InterPro" id="IPR036594">
    <property type="entry name" value="Meth_synthase_dom"/>
</dbReference>
<keyword evidence="11 21" id="KW-0808">Transferase</keyword>
<dbReference type="OrthoDB" id="9803687at2"/>
<dbReference type="InterPro" id="IPR000489">
    <property type="entry name" value="Pterin-binding_dom"/>
</dbReference>
<dbReference type="EC" id="2.1.1.13" evidence="6 20"/>
<keyword evidence="9 21" id="KW-0028">Amino-acid biosynthesis</keyword>
<dbReference type="Gene3D" id="3.20.20.330">
    <property type="entry name" value="Homocysteine-binding-like domain"/>
    <property type="match status" value="1"/>
</dbReference>
<dbReference type="SMART" id="SM01018">
    <property type="entry name" value="B12-binding_2"/>
    <property type="match status" value="1"/>
</dbReference>
<dbReference type="SUPFAM" id="SSF56507">
    <property type="entry name" value="Methionine synthase activation domain-like"/>
    <property type="match status" value="1"/>
</dbReference>
<dbReference type="PROSITE" id="PS51337">
    <property type="entry name" value="B12_BINDING_NTER"/>
    <property type="match status" value="1"/>
</dbReference>
<evidence type="ECO:0000313" key="31">
    <source>
        <dbReference type="Proteomes" id="UP000297031"/>
    </source>
</evidence>
<dbReference type="SUPFAM" id="SSF51717">
    <property type="entry name" value="Dihydropteroate synthetase-like"/>
    <property type="match status" value="1"/>
</dbReference>
<dbReference type="FunFam" id="3.20.20.330:FF:000001">
    <property type="entry name" value="Methionine synthase"/>
    <property type="match status" value="1"/>
</dbReference>
<dbReference type="NCBIfam" id="NF007024">
    <property type="entry name" value="PRK09490.1"/>
    <property type="match status" value="1"/>
</dbReference>
<feature type="binding site" evidence="22 24">
    <location>
        <position position="317"/>
    </location>
    <ligand>
        <name>Zn(2+)</name>
        <dbReference type="ChEBI" id="CHEBI:29105"/>
    </ligand>
</feature>
<evidence type="ECO:0000256" key="8">
    <source>
        <dbReference type="ARBA" id="ARBA00022603"/>
    </source>
</evidence>
<dbReference type="PROSITE" id="PS50972">
    <property type="entry name" value="PTERIN_BINDING"/>
    <property type="match status" value="1"/>
</dbReference>
<dbReference type="Pfam" id="PF02607">
    <property type="entry name" value="B12-binding_2"/>
    <property type="match status" value="1"/>
</dbReference>
<keyword evidence="17 21" id="KW-0170">Cobalt</keyword>
<dbReference type="GO" id="GO:0031419">
    <property type="term" value="F:cobalamin binding"/>
    <property type="evidence" value="ECO:0007669"/>
    <property type="project" value="UniProtKB-UniRule"/>
</dbReference>
<gene>
    <name evidence="30" type="primary">metH</name>
    <name evidence="30" type="ORF">E7746_09065</name>
</gene>
<proteinExistence type="inferred from homology"/>
<dbReference type="CDD" id="cd00740">
    <property type="entry name" value="MeTr"/>
    <property type="match status" value="1"/>
</dbReference>
<accession>A0A4P7VJS1</accession>
<evidence type="ECO:0000256" key="15">
    <source>
        <dbReference type="ARBA" id="ARBA00022833"/>
    </source>
</evidence>
<dbReference type="InterPro" id="IPR050554">
    <property type="entry name" value="Met_Synthase/Corrinoid"/>
</dbReference>
<evidence type="ECO:0000256" key="24">
    <source>
        <dbReference type="PROSITE-ProRule" id="PRU00333"/>
    </source>
</evidence>
<keyword evidence="31" id="KW-1185">Reference proteome</keyword>
<evidence type="ECO:0000256" key="19">
    <source>
        <dbReference type="ARBA" id="ARBA00031040"/>
    </source>
</evidence>
<dbReference type="InterPro" id="IPR011005">
    <property type="entry name" value="Dihydropteroate_synth-like_sf"/>
</dbReference>
<evidence type="ECO:0000259" key="26">
    <source>
        <dbReference type="PROSITE" id="PS50972"/>
    </source>
</evidence>
<dbReference type="GO" id="GO:0050667">
    <property type="term" value="P:homocysteine metabolic process"/>
    <property type="evidence" value="ECO:0007669"/>
    <property type="project" value="TreeGrafter"/>
</dbReference>
<comment type="similarity">
    <text evidence="5">Belongs to the vitamin-B12 dependent methionine synthase family.</text>
</comment>
<keyword evidence="12 21" id="KW-0949">S-adenosyl-L-methionine</keyword>
<dbReference type="RefSeq" id="WP_136410590.1">
    <property type="nucleotide sequence ID" value="NZ_CP039393.1"/>
</dbReference>
<dbReference type="PANTHER" id="PTHR45833:SF1">
    <property type="entry name" value="METHIONINE SYNTHASE"/>
    <property type="match status" value="1"/>
</dbReference>
<dbReference type="Proteomes" id="UP000297031">
    <property type="component" value="Chromosome"/>
</dbReference>
<feature type="domain" description="AdoMet activation" evidence="27">
    <location>
        <begin position="894"/>
        <end position="1233"/>
    </location>
</feature>